<dbReference type="OrthoDB" id="5321723at2"/>
<name>A0A099UAX0_9HELI</name>
<sequence length="130" mass="15702">MKYTYDIDKRFNGKKLYDYWLEDSCYKSDRLMKEGGRTFKRFYNTLAQHIFDINLEIREKANEFYPIVRNERSNSAAIAMALSLQTPYVISEYGIGCKDENRHDDTDDTREQQRRFIDFWCATEDFKLEM</sequence>
<dbReference type="AlphaFoldDB" id="A0A099UAX0"/>
<dbReference type="Proteomes" id="UP000029925">
    <property type="component" value="Unassembled WGS sequence"/>
</dbReference>
<evidence type="ECO:0000313" key="1">
    <source>
        <dbReference type="EMBL" id="CUU39160.1"/>
    </source>
</evidence>
<dbReference type="PATRIC" id="fig|76936.10.peg.263"/>
<evidence type="ECO:0000313" key="4">
    <source>
        <dbReference type="Proteomes" id="UP000064525"/>
    </source>
</evidence>
<reference evidence="1" key="2">
    <citation type="submission" date="2015-11" db="EMBL/GenBank/DDBJ databases">
        <authorList>
            <person name="Zhang Y."/>
            <person name="Guo Z."/>
        </authorList>
    </citation>
    <scope>NUCLEOTIDE SEQUENCE</scope>
    <source>
        <strain evidence="1">1</strain>
    </source>
</reference>
<evidence type="ECO:0000313" key="3">
    <source>
        <dbReference type="Proteomes" id="UP000029925"/>
    </source>
</evidence>
<reference evidence="4" key="3">
    <citation type="submission" date="2015-11" db="EMBL/GenBank/DDBJ databases">
        <authorList>
            <person name="Anvar S.Y."/>
        </authorList>
    </citation>
    <scope>NUCLEOTIDE SEQUENCE [LARGE SCALE GENOMIC DNA]</scope>
</reference>
<accession>A0A099UAX0</accession>
<organism evidence="1 4">
    <name type="scientific">Helicobacter typhlonius</name>
    <dbReference type="NCBI Taxonomy" id="76936"/>
    <lineage>
        <taxon>Bacteria</taxon>
        <taxon>Pseudomonadati</taxon>
        <taxon>Campylobacterota</taxon>
        <taxon>Epsilonproteobacteria</taxon>
        <taxon>Campylobacterales</taxon>
        <taxon>Helicobacteraceae</taxon>
        <taxon>Helicobacter</taxon>
    </lineage>
</organism>
<proteinExistence type="predicted"/>
<dbReference type="Proteomes" id="UP000064525">
    <property type="component" value="Chromosome I"/>
</dbReference>
<dbReference type="EMBL" id="LN907858">
    <property type="protein sequence ID" value="CUU39160.1"/>
    <property type="molecule type" value="Genomic_DNA"/>
</dbReference>
<evidence type="ECO:0000313" key="2">
    <source>
        <dbReference type="EMBL" id="TLD78364.1"/>
    </source>
</evidence>
<dbReference type="STRING" id="76936.BN2458_PEG0273"/>
<protein>
    <submittedName>
        <fullName evidence="1">Uncharacterized protein</fullName>
    </submittedName>
</protein>
<dbReference type="GeneID" id="78150606"/>
<keyword evidence="3" id="KW-1185">Reference proteome</keyword>
<dbReference type="RefSeq" id="WP_034343852.1">
    <property type="nucleotide sequence ID" value="NZ_CAOJBX010000008.1"/>
</dbReference>
<reference evidence="2 3" key="1">
    <citation type="journal article" date="2014" name="Genome Announc.">
        <title>Draft genome sequences of eight enterohepatic helicobacter species isolated from both laboratory and wild rodents.</title>
        <authorList>
            <person name="Sheh A."/>
            <person name="Shen Z."/>
            <person name="Fox J.G."/>
        </authorList>
    </citation>
    <scope>NUCLEOTIDE SEQUENCE [LARGE SCALE GENOMIC DNA]</scope>
    <source>
        <strain evidence="2 3">MIT 98-6810</strain>
    </source>
</reference>
<dbReference type="EMBL" id="JRPF02000006">
    <property type="protein sequence ID" value="TLD78364.1"/>
    <property type="molecule type" value="Genomic_DNA"/>
</dbReference>
<gene>
    <name evidence="1" type="ORF">BN2458_PEG0273</name>
    <name evidence="2" type="ORF">LS75_006220</name>
</gene>
<dbReference type="KEGG" id="hty:BN2458_PEG0273"/>